<evidence type="ECO:0000259" key="11">
    <source>
        <dbReference type="PROSITE" id="PS50089"/>
    </source>
</evidence>
<keyword evidence="4" id="KW-0808">Transferase</keyword>
<dbReference type="STRING" id="2769.R7Q462"/>
<dbReference type="RefSeq" id="XP_005711796.1">
    <property type="nucleotide sequence ID" value="XM_005711739.1"/>
</dbReference>
<keyword evidence="13" id="KW-1185">Reference proteome</keyword>
<keyword evidence="6 9" id="KW-0863">Zinc-finger</keyword>
<dbReference type="InterPro" id="IPR024766">
    <property type="entry name" value="Znf_RING_H2"/>
</dbReference>
<evidence type="ECO:0000256" key="4">
    <source>
        <dbReference type="ARBA" id="ARBA00022679"/>
    </source>
</evidence>
<dbReference type="SMART" id="SM00184">
    <property type="entry name" value="RING"/>
    <property type="match status" value="1"/>
</dbReference>
<dbReference type="InterPro" id="IPR013083">
    <property type="entry name" value="Znf_RING/FYVE/PHD"/>
</dbReference>
<dbReference type="PROSITE" id="PS50089">
    <property type="entry name" value="ZF_RING_2"/>
    <property type="match status" value="1"/>
</dbReference>
<reference evidence="13" key="1">
    <citation type="journal article" date="2013" name="Proc. Natl. Acad. Sci. U.S.A.">
        <title>Genome structure and metabolic features in the red seaweed Chondrus crispus shed light on evolution of the Archaeplastida.</title>
        <authorList>
            <person name="Collen J."/>
            <person name="Porcel B."/>
            <person name="Carre W."/>
            <person name="Ball S.G."/>
            <person name="Chaparro C."/>
            <person name="Tonon T."/>
            <person name="Barbeyron T."/>
            <person name="Michel G."/>
            <person name="Noel B."/>
            <person name="Valentin K."/>
            <person name="Elias M."/>
            <person name="Artiguenave F."/>
            <person name="Arun A."/>
            <person name="Aury J.M."/>
            <person name="Barbosa-Neto J.F."/>
            <person name="Bothwell J.H."/>
            <person name="Bouget F.Y."/>
            <person name="Brillet L."/>
            <person name="Cabello-Hurtado F."/>
            <person name="Capella-Gutierrez S."/>
            <person name="Charrier B."/>
            <person name="Cladiere L."/>
            <person name="Cock J.M."/>
            <person name="Coelho S.M."/>
            <person name="Colleoni C."/>
            <person name="Czjzek M."/>
            <person name="Da Silva C."/>
            <person name="Delage L."/>
            <person name="Denoeud F."/>
            <person name="Deschamps P."/>
            <person name="Dittami S.M."/>
            <person name="Gabaldon T."/>
            <person name="Gachon C.M."/>
            <person name="Groisillier A."/>
            <person name="Herve C."/>
            <person name="Jabbari K."/>
            <person name="Katinka M."/>
            <person name="Kloareg B."/>
            <person name="Kowalczyk N."/>
            <person name="Labadie K."/>
            <person name="Leblanc C."/>
            <person name="Lopez P.J."/>
            <person name="McLachlan D.H."/>
            <person name="Meslet-Cladiere L."/>
            <person name="Moustafa A."/>
            <person name="Nehr Z."/>
            <person name="Nyvall Collen P."/>
            <person name="Panaud O."/>
            <person name="Partensky F."/>
            <person name="Poulain J."/>
            <person name="Rensing S.A."/>
            <person name="Rousvoal S."/>
            <person name="Samson G."/>
            <person name="Symeonidi A."/>
            <person name="Weissenbach J."/>
            <person name="Zambounis A."/>
            <person name="Wincker P."/>
            <person name="Boyen C."/>
        </authorList>
    </citation>
    <scope>NUCLEOTIDE SEQUENCE [LARGE SCALE GENOMIC DNA]</scope>
    <source>
        <strain evidence="13">cv. Stackhouse</strain>
    </source>
</reference>
<comment type="pathway">
    <text evidence="2">Protein modification; protein ubiquitination.</text>
</comment>
<evidence type="ECO:0000256" key="3">
    <source>
        <dbReference type="ARBA" id="ARBA00012483"/>
    </source>
</evidence>
<evidence type="ECO:0000313" key="12">
    <source>
        <dbReference type="EMBL" id="CDF32131.1"/>
    </source>
</evidence>
<keyword evidence="5" id="KW-0479">Metal-binding</keyword>
<dbReference type="Proteomes" id="UP000012073">
    <property type="component" value="Unassembled WGS sequence"/>
</dbReference>
<evidence type="ECO:0000313" key="13">
    <source>
        <dbReference type="Proteomes" id="UP000012073"/>
    </source>
</evidence>
<sequence>MGVSWSSVSDCLGSFSDGSAHPRYSRVPPSHRVGPSSVSSRQPERLSALRQRSTPPASEEKLAHCAVPSQGAAIAPPPPPLVPDSNAVYNLLDDEQEDVCPTCLECYAEDNPKISSTCGHSFHLQCIVAWETRSGSRFCPICAKVMEYAEAEQFRT</sequence>
<gene>
    <name evidence="12" type="ORF">CHC_T00001366001</name>
</gene>
<name>R7Q462_CHOCR</name>
<organism evidence="12 13">
    <name type="scientific">Chondrus crispus</name>
    <name type="common">Carrageen Irish moss</name>
    <name type="synonym">Polymorpha crispa</name>
    <dbReference type="NCBI Taxonomy" id="2769"/>
    <lineage>
        <taxon>Eukaryota</taxon>
        <taxon>Rhodophyta</taxon>
        <taxon>Florideophyceae</taxon>
        <taxon>Rhodymeniophycidae</taxon>
        <taxon>Gigartinales</taxon>
        <taxon>Gigartinaceae</taxon>
        <taxon>Chondrus</taxon>
    </lineage>
</organism>
<dbReference type="EMBL" id="HG001459">
    <property type="protein sequence ID" value="CDF32131.1"/>
    <property type="molecule type" value="Genomic_DNA"/>
</dbReference>
<evidence type="ECO:0000256" key="7">
    <source>
        <dbReference type="ARBA" id="ARBA00022786"/>
    </source>
</evidence>
<feature type="domain" description="RING-type" evidence="11">
    <location>
        <begin position="100"/>
        <end position="142"/>
    </location>
</feature>
<dbReference type="GO" id="GO:0008270">
    <property type="term" value="F:zinc ion binding"/>
    <property type="evidence" value="ECO:0007669"/>
    <property type="project" value="UniProtKB-KW"/>
</dbReference>
<accession>R7Q462</accession>
<proteinExistence type="predicted"/>
<dbReference type="KEGG" id="ccp:CHC_T00001366001"/>
<dbReference type="Pfam" id="PF12678">
    <property type="entry name" value="zf-rbx1"/>
    <property type="match status" value="1"/>
</dbReference>
<dbReference type="AlphaFoldDB" id="R7Q462"/>
<dbReference type="PhylomeDB" id="R7Q462"/>
<keyword evidence="7" id="KW-0833">Ubl conjugation pathway</keyword>
<evidence type="ECO:0000256" key="10">
    <source>
        <dbReference type="SAM" id="MobiDB-lite"/>
    </source>
</evidence>
<evidence type="ECO:0000256" key="6">
    <source>
        <dbReference type="ARBA" id="ARBA00022771"/>
    </source>
</evidence>
<dbReference type="PANTHER" id="PTHR46463:SF10">
    <property type="entry name" value="OS01G0926200 PROTEIN"/>
    <property type="match status" value="1"/>
</dbReference>
<dbReference type="Gene3D" id="3.30.40.10">
    <property type="entry name" value="Zinc/RING finger domain, C3HC4 (zinc finger)"/>
    <property type="match status" value="1"/>
</dbReference>
<evidence type="ECO:0000256" key="8">
    <source>
        <dbReference type="ARBA" id="ARBA00022833"/>
    </source>
</evidence>
<feature type="region of interest" description="Disordered" evidence="10">
    <location>
        <begin position="1"/>
        <end position="62"/>
    </location>
</feature>
<dbReference type="SUPFAM" id="SSF57850">
    <property type="entry name" value="RING/U-box"/>
    <property type="match status" value="1"/>
</dbReference>
<keyword evidence="8" id="KW-0862">Zinc</keyword>
<dbReference type="OrthoDB" id="8062037at2759"/>
<dbReference type="PANTHER" id="PTHR46463">
    <property type="entry name" value="ZINC FINGER, RING/FYVE/PHD-TYPE"/>
    <property type="match status" value="1"/>
</dbReference>
<comment type="catalytic activity">
    <reaction evidence="1">
        <text>S-ubiquitinyl-[E2 ubiquitin-conjugating enzyme]-L-cysteine + [acceptor protein]-L-lysine = [E2 ubiquitin-conjugating enzyme]-L-cysteine + N(6)-ubiquitinyl-[acceptor protein]-L-lysine.</text>
        <dbReference type="EC" id="2.3.2.27"/>
    </reaction>
</comment>
<dbReference type="EC" id="2.3.2.27" evidence="3"/>
<protein>
    <recommendedName>
        <fullName evidence="3">RING-type E3 ubiquitin transferase</fullName>
        <ecNumber evidence="3">2.3.2.27</ecNumber>
    </recommendedName>
</protein>
<evidence type="ECO:0000256" key="9">
    <source>
        <dbReference type="PROSITE-ProRule" id="PRU00175"/>
    </source>
</evidence>
<evidence type="ECO:0000256" key="2">
    <source>
        <dbReference type="ARBA" id="ARBA00004906"/>
    </source>
</evidence>
<dbReference type="InterPro" id="IPR001841">
    <property type="entry name" value="Znf_RING"/>
</dbReference>
<dbReference type="Gramene" id="CDF32131">
    <property type="protein sequence ID" value="CDF32131"/>
    <property type="gene ID" value="CHC_T00001366001"/>
</dbReference>
<evidence type="ECO:0000256" key="5">
    <source>
        <dbReference type="ARBA" id="ARBA00022723"/>
    </source>
</evidence>
<dbReference type="GO" id="GO:0061630">
    <property type="term" value="F:ubiquitin protein ligase activity"/>
    <property type="evidence" value="ECO:0007669"/>
    <property type="project" value="UniProtKB-EC"/>
</dbReference>
<dbReference type="GeneID" id="17319567"/>
<evidence type="ECO:0000256" key="1">
    <source>
        <dbReference type="ARBA" id="ARBA00000900"/>
    </source>
</evidence>